<evidence type="ECO:0000313" key="1">
    <source>
        <dbReference type="EMBL" id="MFB6491510.1"/>
    </source>
</evidence>
<organism evidence="1 2">
    <name type="scientific">Thermoproteus sp. AZ2</name>
    <dbReference type="NCBI Taxonomy" id="1609232"/>
    <lineage>
        <taxon>Archaea</taxon>
        <taxon>Thermoproteota</taxon>
        <taxon>Thermoprotei</taxon>
        <taxon>Thermoproteales</taxon>
        <taxon>Thermoproteaceae</taxon>
        <taxon>Thermoproteus</taxon>
    </lineage>
</organism>
<protein>
    <submittedName>
        <fullName evidence="1">Uncharacterized protein</fullName>
    </submittedName>
</protein>
<accession>A0ACC6V3B7</accession>
<comment type="caution">
    <text evidence="1">The sequence shown here is derived from an EMBL/GenBank/DDBJ whole genome shotgun (WGS) entry which is preliminary data.</text>
</comment>
<gene>
    <name evidence="1" type="ORF">TU35_009840</name>
</gene>
<evidence type="ECO:0000313" key="2">
    <source>
        <dbReference type="Proteomes" id="UP000033636"/>
    </source>
</evidence>
<dbReference type="Proteomes" id="UP000033636">
    <property type="component" value="Unassembled WGS sequence"/>
</dbReference>
<reference evidence="1" key="1">
    <citation type="submission" date="2024-07" db="EMBL/GenBank/DDBJ databases">
        <title>Metagenome and Metagenome-Assembled Genomes of Archaea from a hot spring from the geothermal field of Los Azufres, Mexico.</title>
        <authorList>
            <person name="Marin-Paredes R."/>
            <person name="Martinez-Romero E."/>
            <person name="Servin-Garciduenas L.E."/>
        </authorList>
    </citation>
    <scope>NUCLEOTIDE SEQUENCE</scope>
</reference>
<sequence>MITLIEHGGVYEWYKAGYGLMDPNNATDYNIVEGAVLYVVNLSKYLSPDWSSADWTTCVADVAAGKVLAHEDGDWVLGVLQAGMNVSTCWYTNITPACQVVVAPQPGTFGYIIQSSDMLWTVNTGNSQQLQNQMKFVEFVAGKQGQSIFCPIKGCVAVYPNEPLSVYKYPASVGEQEYWYYVEARKGLSHVLINLDQSVFYGSIAGLPNPPSDIYVTVPQLVSQGILPNGSYNWPLINKYIQMVFWLQNQRKQFFQGWYMGLPGMPAGGFWPPWAQGTWAQAAAPPPITPVYITVISVPQELPTTPSYSS</sequence>
<dbReference type="EMBL" id="JZWT02000041">
    <property type="protein sequence ID" value="MFB6491510.1"/>
    <property type="molecule type" value="Genomic_DNA"/>
</dbReference>
<name>A0ACC6V3B7_9CREN</name>
<proteinExistence type="predicted"/>